<feature type="region of interest" description="Disordered" evidence="1">
    <location>
        <begin position="76"/>
        <end position="110"/>
    </location>
</feature>
<dbReference type="EMBL" id="JACHOC010000006">
    <property type="protein sequence ID" value="MBB4623272.1"/>
    <property type="molecule type" value="Genomic_DNA"/>
</dbReference>
<evidence type="ECO:0008006" key="4">
    <source>
        <dbReference type="Google" id="ProtNLM"/>
    </source>
</evidence>
<proteinExistence type="predicted"/>
<dbReference type="RefSeq" id="WP_183671436.1">
    <property type="nucleotide sequence ID" value="NZ_BMPB01000007.1"/>
</dbReference>
<reference evidence="2 3" key="1">
    <citation type="submission" date="2020-08" db="EMBL/GenBank/DDBJ databases">
        <title>Genomic Encyclopedia of Type Strains, Phase IV (KMG-IV): sequencing the most valuable type-strain genomes for metagenomic binning, comparative biology and taxonomic classification.</title>
        <authorList>
            <person name="Goeker M."/>
        </authorList>
    </citation>
    <scope>NUCLEOTIDE SEQUENCE [LARGE SCALE GENOMIC DNA]</scope>
    <source>
        <strain evidence="2 3">DSM 102983</strain>
    </source>
</reference>
<dbReference type="Proteomes" id="UP000533637">
    <property type="component" value="Unassembled WGS sequence"/>
</dbReference>
<name>A0ABR6KP43_9BACT</name>
<accession>A0ABR6KP43</accession>
<comment type="caution">
    <text evidence="2">The sequence shown here is derived from an EMBL/GenBank/DDBJ whole genome shotgun (WGS) entry which is preliminary data.</text>
</comment>
<keyword evidence="3" id="KW-1185">Reference proteome</keyword>
<evidence type="ECO:0000313" key="2">
    <source>
        <dbReference type="EMBL" id="MBB4623272.1"/>
    </source>
</evidence>
<evidence type="ECO:0000256" key="1">
    <source>
        <dbReference type="SAM" id="MobiDB-lite"/>
    </source>
</evidence>
<organism evidence="2 3">
    <name type="scientific">Parabacteroides faecis</name>
    <dbReference type="NCBI Taxonomy" id="1217282"/>
    <lineage>
        <taxon>Bacteria</taxon>
        <taxon>Pseudomonadati</taxon>
        <taxon>Bacteroidota</taxon>
        <taxon>Bacteroidia</taxon>
        <taxon>Bacteroidales</taxon>
        <taxon>Tannerellaceae</taxon>
        <taxon>Parabacteroides</taxon>
    </lineage>
</organism>
<gene>
    <name evidence="2" type="ORF">GGQ57_003184</name>
</gene>
<protein>
    <recommendedName>
        <fullName evidence="4">Transposase</fullName>
    </recommendedName>
</protein>
<evidence type="ECO:0000313" key="3">
    <source>
        <dbReference type="Proteomes" id="UP000533637"/>
    </source>
</evidence>
<feature type="compositionally biased region" description="Basic and acidic residues" evidence="1">
    <location>
        <begin position="94"/>
        <end position="110"/>
    </location>
</feature>
<sequence length="110" mass="13296">MKNEYVVKKESFFRNYGDLLPENYKAWYKFIEPDTTLSGFTDKVLYYTHYKTGLIRKLTRFSRQITKVLYEPRFGQKAQTENKKRLHNNNISPIEDKRKLPELKNERQNG</sequence>